<dbReference type="InterPro" id="IPR026144">
    <property type="entry name" value="Neuritin_fam"/>
</dbReference>
<evidence type="ECO:0000256" key="6">
    <source>
        <dbReference type="ARBA" id="ARBA00023136"/>
    </source>
</evidence>
<feature type="non-terminal residue" evidence="9">
    <location>
        <position position="1"/>
    </location>
</feature>
<proteinExistence type="inferred from homology"/>
<accession>A0A8T2J394</accession>
<keyword evidence="10" id="KW-1185">Reference proteome</keyword>
<name>A0A8T2J394_9PIPI</name>
<comment type="similarity">
    <text evidence="2">Belongs to the neuritin family.</text>
</comment>
<keyword evidence="3" id="KW-1003">Cell membrane</keyword>
<keyword evidence="5" id="KW-0732">Signal</keyword>
<gene>
    <name evidence="9" type="ORF">GDO86_008482</name>
</gene>
<dbReference type="EMBL" id="JAACNH010000007">
    <property type="protein sequence ID" value="KAG8437790.1"/>
    <property type="molecule type" value="Genomic_DNA"/>
</dbReference>
<dbReference type="OrthoDB" id="9929715at2759"/>
<dbReference type="Proteomes" id="UP000812440">
    <property type="component" value="Chromosome 4"/>
</dbReference>
<dbReference type="GO" id="GO:1990138">
    <property type="term" value="P:neuron projection extension"/>
    <property type="evidence" value="ECO:0007669"/>
    <property type="project" value="TreeGrafter"/>
</dbReference>
<keyword evidence="7" id="KW-0325">Glycoprotein</keyword>
<evidence type="ECO:0000256" key="3">
    <source>
        <dbReference type="ARBA" id="ARBA00022475"/>
    </source>
</evidence>
<feature type="non-terminal residue" evidence="9">
    <location>
        <position position="131"/>
    </location>
</feature>
<evidence type="ECO:0000256" key="2">
    <source>
        <dbReference type="ARBA" id="ARBA00008377"/>
    </source>
</evidence>
<evidence type="ECO:0008006" key="11">
    <source>
        <dbReference type="Google" id="ProtNLM"/>
    </source>
</evidence>
<comment type="subcellular location">
    <subcellularLocation>
        <location evidence="1">Cell membrane</location>
        <topology evidence="1">Lipid-anchor</topology>
        <topology evidence="1">GPI-anchor</topology>
    </subcellularLocation>
</comment>
<dbReference type="GO" id="GO:0005886">
    <property type="term" value="C:plasma membrane"/>
    <property type="evidence" value="ECO:0007669"/>
    <property type="project" value="UniProtKB-SubCell"/>
</dbReference>
<evidence type="ECO:0000256" key="7">
    <source>
        <dbReference type="ARBA" id="ARBA00023180"/>
    </source>
</evidence>
<keyword evidence="8" id="KW-0449">Lipoprotein</keyword>
<keyword evidence="6" id="KW-0472">Membrane</keyword>
<protein>
    <recommendedName>
        <fullName evidence="11">Neuritin 1</fullName>
    </recommendedName>
</protein>
<evidence type="ECO:0000313" key="10">
    <source>
        <dbReference type="Proteomes" id="UP000812440"/>
    </source>
</evidence>
<evidence type="ECO:0000256" key="8">
    <source>
        <dbReference type="ARBA" id="ARBA00023288"/>
    </source>
</evidence>
<dbReference type="AlphaFoldDB" id="A0A8T2J394"/>
<evidence type="ECO:0000256" key="5">
    <source>
        <dbReference type="ARBA" id="ARBA00022729"/>
    </source>
</evidence>
<dbReference type="PANTHER" id="PTHR15902:SF2">
    <property type="entry name" value="NEURITIN-LIKE PROTEIN"/>
    <property type="match status" value="1"/>
</dbReference>
<dbReference type="PANTHER" id="PTHR15902">
    <property type="entry name" value="NEURITIN-RELATED"/>
    <property type="match status" value="1"/>
</dbReference>
<keyword evidence="4" id="KW-0336">GPI-anchor</keyword>
<reference evidence="9" key="1">
    <citation type="thesis" date="2020" institute="ProQuest LLC" country="789 East Eisenhower Parkway, Ann Arbor, MI, USA">
        <title>Comparative Genomics and Chromosome Evolution.</title>
        <authorList>
            <person name="Mudd A.B."/>
        </authorList>
    </citation>
    <scope>NUCLEOTIDE SEQUENCE</scope>
    <source>
        <strain evidence="9">Female2</strain>
        <tissue evidence="9">Blood</tissue>
    </source>
</reference>
<comment type="caution">
    <text evidence="9">The sequence shown here is derived from an EMBL/GenBank/DDBJ whole genome shotgun (WGS) entry which is preliminary data.</text>
</comment>
<evidence type="ECO:0000256" key="4">
    <source>
        <dbReference type="ARBA" id="ARBA00022622"/>
    </source>
</evidence>
<sequence>NCGTVYKGFAECLISLGDSISKNIQHYNNLENTEELHLICKSWDEFQKCTTKILVSCPKNAAEIWDSLLEESRKRQEQISLSEICRPQLSKEIKGVDSETNKETLKSLGCCLHFNLLQILLPIFIKGWIFQ</sequence>
<evidence type="ECO:0000313" key="9">
    <source>
        <dbReference type="EMBL" id="KAG8437790.1"/>
    </source>
</evidence>
<organism evidence="9 10">
    <name type="scientific">Hymenochirus boettgeri</name>
    <name type="common">Congo dwarf clawed frog</name>
    <dbReference type="NCBI Taxonomy" id="247094"/>
    <lineage>
        <taxon>Eukaryota</taxon>
        <taxon>Metazoa</taxon>
        <taxon>Chordata</taxon>
        <taxon>Craniata</taxon>
        <taxon>Vertebrata</taxon>
        <taxon>Euteleostomi</taxon>
        <taxon>Amphibia</taxon>
        <taxon>Batrachia</taxon>
        <taxon>Anura</taxon>
        <taxon>Pipoidea</taxon>
        <taxon>Pipidae</taxon>
        <taxon>Pipinae</taxon>
        <taxon>Hymenochirus</taxon>
    </lineage>
</organism>
<dbReference type="Pfam" id="PF15056">
    <property type="entry name" value="NRN1"/>
    <property type="match status" value="1"/>
</dbReference>
<evidence type="ECO:0000256" key="1">
    <source>
        <dbReference type="ARBA" id="ARBA00004609"/>
    </source>
</evidence>
<dbReference type="GO" id="GO:0098552">
    <property type="term" value="C:side of membrane"/>
    <property type="evidence" value="ECO:0007669"/>
    <property type="project" value="UniProtKB-KW"/>
</dbReference>